<comment type="caution">
    <text evidence="1">The sequence shown here is derived from an EMBL/GenBank/DDBJ whole genome shotgun (WGS) entry which is preliminary data.</text>
</comment>
<dbReference type="AlphaFoldDB" id="T0HAM6"/>
<dbReference type="EMBL" id="AOHD02000001">
    <property type="protein sequence ID" value="EQA82594.1"/>
    <property type="molecule type" value="Genomic_DNA"/>
</dbReference>
<organism evidence="1 2">
    <name type="scientific">Leptospira alstonii serovar Pingchang str. 80-412</name>
    <dbReference type="NCBI Taxonomy" id="1218564"/>
    <lineage>
        <taxon>Bacteria</taxon>
        <taxon>Pseudomonadati</taxon>
        <taxon>Spirochaetota</taxon>
        <taxon>Spirochaetia</taxon>
        <taxon>Leptospirales</taxon>
        <taxon>Leptospiraceae</taxon>
        <taxon>Leptospira</taxon>
    </lineage>
</organism>
<keyword evidence="2" id="KW-1185">Reference proteome</keyword>
<name>T0HAM6_9LEPT</name>
<evidence type="ECO:0000313" key="1">
    <source>
        <dbReference type="EMBL" id="EQA82594.1"/>
    </source>
</evidence>
<reference evidence="1" key="1">
    <citation type="submission" date="2013-05" db="EMBL/GenBank/DDBJ databases">
        <authorList>
            <person name="Harkins D.M."/>
            <person name="Durkin A.S."/>
            <person name="Brinkac L.M."/>
            <person name="Haft D.H."/>
            <person name="Selengut J.D."/>
            <person name="Sanka R."/>
            <person name="DePew J."/>
            <person name="Purushe J."/>
            <person name="Galloway R.L."/>
            <person name="Vinetz J.M."/>
            <person name="Sutton G.G."/>
            <person name="Nierman W.C."/>
            <person name="Fouts D.E."/>
        </authorList>
    </citation>
    <scope>NUCLEOTIDE SEQUENCE [LARGE SCALE GENOMIC DNA]</scope>
    <source>
        <strain evidence="1">80-412</strain>
    </source>
</reference>
<proteinExistence type="predicted"/>
<dbReference type="Proteomes" id="UP000015445">
    <property type="component" value="Unassembled WGS sequence"/>
</dbReference>
<protein>
    <submittedName>
        <fullName evidence="1">Uncharacterized protein</fullName>
    </submittedName>
</protein>
<accession>T0HAM6</accession>
<gene>
    <name evidence="1" type="ORF">LEP1GSC193_1230</name>
</gene>
<evidence type="ECO:0000313" key="2">
    <source>
        <dbReference type="Proteomes" id="UP000015445"/>
    </source>
</evidence>
<sequence length="45" mass="5288">MKRKNPTVSILPSSYYRINLSVIFLKFSAEISRFFAEEGRNSDKF</sequence>